<reference evidence="7 8" key="1">
    <citation type="journal article" date="2019" name="Sci. Rep.">
        <title>Comparative genomics of chytrid fungi reveal insights into the obligate biotrophic and pathogenic lifestyle of Synchytrium endobioticum.</title>
        <authorList>
            <person name="van de Vossenberg B.T.L.H."/>
            <person name="Warris S."/>
            <person name="Nguyen H.D.T."/>
            <person name="van Gent-Pelzer M.P.E."/>
            <person name="Joly D.L."/>
            <person name="van de Geest H.C."/>
            <person name="Bonants P.J.M."/>
            <person name="Smith D.S."/>
            <person name="Levesque C.A."/>
            <person name="van der Lee T.A.J."/>
        </authorList>
    </citation>
    <scope>NUCLEOTIDE SEQUENCE [LARGE SCALE GENOMIC DNA]</scope>
    <source>
        <strain evidence="7 8">LEV6574</strain>
    </source>
</reference>
<comment type="subcellular location">
    <subcellularLocation>
        <location evidence="1">Membrane</location>
        <topology evidence="1">Multi-pass membrane protein</topology>
    </subcellularLocation>
</comment>
<evidence type="ECO:0000313" key="8">
    <source>
        <dbReference type="Proteomes" id="UP000320475"/>
    </source>
</evidence>
<gene>
    <name evidence="7" type="ORF">SeLEV6574_g06073</name>
</gene>
<evidence type="ECO:0000256" key="5">
    <source>
        <dbReference type="ARBA" id="ARBA00023136"/>
    </source>
</evidence>
<evidence type="ECO:0000256" key="2">
    <source>
        <dbReference type="ARBA" id="ARBA00022448"/>
    </source>
</evidence>
<evidence type="ECO:0000313" key="7">
    <source>
        <dbReference type="EMBL" id="TPX41456.1"/>
    </source>
</evidence>
<dbReference type="PANTHER" id="PTHR48041">
    <property type="entry name" value="ABC TRANSPORTER G FAMILY MEMBER 28"/>
    <property type="match status" value="1"/>
</dbReference>
<dbReference type="GO" id="GO:0016020">
    <property type="term" value="C:membrane"/>
    <property type="evidence" value="ECO:0007669"/>
    <property type="project" value="UniProtKB-SubCell"/>
</dbReference>
<keyword evidence="5" id="KW-0472">Membrane</keyword>
<dbReference type="GO" id="GO:0042626">
    <property type="term" value="F:ATPase-coupled transmembrane transporter activity"/>
    <property type="evidence" value="ECO:0007669"/>
    <property type="project" value="TreeGrafter"/>
</dbReference>
<accession>A0A507CQM6</accession>
<dbReference type="AlphaFoldDB" id="A0A507CQM6"/>
<keyword evidence="2" id="KW-0813">Transport</keyword>
<comment type="caution">
    <text evidence="7">The sequence shown here is derived from an EMBL/GenBank/DDBJ whole genome shotgun (WGS) entry which is preliminary data.</text>
</comment>
<proteinExistence type="predicted"/>
<evidence type="ECO:0000256" key="3">
    <source>
        <dbReference type="ARBA" id="ARBA00022692"/>
    </source>
</evidence>
<dbReference type="GO" id="GO:0016887">
    <property type="term" value="F:ATP hydrolysis activity"/>
    <property type="evidence" value="ECO:0007669"/>
    <property type="project" value="InterPro"/>
</dbReference>
<organism evidence="7 8">
    <name type="scientific">Synchytrium endobioticum</name>
    <dbReference type="NCBI Taxonomy" id="286115"/>
    <lineage>
        <taxon>Eukaryota</taxon>
        <taxon>Fungi</taxon>
        <taxon>Fungi incertae sedis</taxon>
        <taxon>Chytridiomycota</taxon>
        <taxon>Chytridiomycota incertae sedis</taxon>
        <taxon>Chytridiomycetes</taxon>
        <taxon>Synchytriales</taxon>
        <taxon>Synchytriaceae</taxon>
        <taxon>Synchytrium</taxon>
    </lineage>
</organism>
<keyword evidence="4" id="KW-1133">Transmembrane helix</keyword>
<evidence type="ECO:0000256" key="4">
    <source>
        <dbReference type="ARBA" id="ARBA00022989"/>
    </source>
</evidence>
<keyword evidence="3" id="KW-0812">Transmembrane</keyword>
<dbReference type="PANTHER" id="PTHR48041:SF139">
    <property type="entry name" value="PROTEIN SCARLET"/>
    <property type="match status" value="1"/>
</dbReference>
<dbReference type="SUPFAM" id="SSF52540">
    <property type="entry name" value="P-loop containing nucleoside triphosphate hydrolases"/>
    <property type="match status" value="1"/>
</dbReference>
<dbReference type="Pfam" id="PF00005">
    <property type="entry name" value="ABC_tran"/>
    <property type="match status" value="1"/>
</dbReference>
<dbReference type="Proteomes" id="UP000320475">
    <property type="component" value="Unassembled WGS sequence"/>
</dbReference>
<evidence type="ECO:0000256" key="1">
    <source>
        <dbReference type="ARBA" id="ARBA00004141"/>
    </source>
</evidence>
<dbReference type="InterPro" id="IPR003439">
    <property type="entry name" value="ABC_transporter-like_ATP-bd"/>
</dbReference>
<feature type="domain" description="ABC transporter" evidence="6">
    <location>
        <begin position="4"/>
        <end position="78"/>
    </location>
</feature>
<dbReference type="GO" id="GO:0005524">
    <property type="term" value="F:ATP binding"/>
    <property type="evidence" value="ECO:0007669"/>
    <property type="project" value="InterPro"/>
</dbReference>
<dbReference type="InterPro" id="IPR050352">
    <property type="entry name" value="ABCG_transporters"/>
</dbReference>
<name>A0A507CQM6_9FUNG</name>
<dbReference type="VEuPathDB" id="FungiDB:SeMB42_g00762"/>
<sequence>MEASGAGKTSLLQVLAGEARSGEVQGQILINGQEVLTNEIKRCSGFVFQDDVILSTMTVREAITKLRNGRATSILQKTLAEDTCGAQILQVVRQRGMPTANGFGRR</sequence>
<dbReference type="InterPro" id="IPR027417">
    <property type="entry name" value="P-loop_NTPase"/>
</dbReference>
<evidence type="ECO:0000259" key="6">
    <source>
        <dbReference type="Pfam" id="PF00005"/>
    </source>
</evidence>
<protein>
    <recommendedName>
        <fullName evidence="6">ABC transporter domain-containing protein</fullName>
    </recommendedName>
</protein>
<dbReference type="OrthoDB" id="66620at2759"/>
<dbReference type="Gene3D" id="3.40.50.300">
    <property type="entry name" value="P-loop containing nucleotide triphosphate hydrolases"/>
    <property type="match status" value="1"/>
</dbReference>
<dbReference type="EMBL" id="QEAM01000319">
    <property type="protein sequence ID" value="TPX41456.1"/>
    <property type="molecule type" value="Genomic_DNA"/>
</dbReference>